<feature type="region of interest" description="Disordered" evidence="1">
    <location>
        <begin position="72"/>
        <end position="102"/>
    </location>
</feature>
<comment type="caution">
    <text evidence="2">The sequence shown here is derived from an EMBL/GenBank/DDBJ whole genome shotgun (WGS) entry which is preliminary data.</text>
</comment>
<evidence type="ECO:0000313" key="3">
    <source>
        <dbReference type="Proteomes" id="UP000076154"/>
    </source>
</evidence>
<feature type="region of interest" description="Disordered" evidence="1">
    <location>
        <begin position="256"/>
        <end position="322"/>
    </location>
</feature>
<organism evidence="2 3">
    <name type="scientific">Hypsizygus marmoreus</name>
    <name type="common">White beech mushroom</name>
    <name type="synonym">Agaricus marmoreus</name>
    <dbReference type="NCBI Taxonomy" id="39966"/>
    <lineage>
        <taxon>Eukaryota</taxon>
        <taxon>Fungi</taxon>
        <taxon>Dikarya</taxon>
        <taxon>Basidiomycota</taxon>
        <taxon>Agaricomycotina</taxon>
        <taxon>Agaricomycetes</taxon>
        <taxon>Agaricomycetidae</taxon>
        <taxon>Agaricales</taxon>
        <taxon>Tricholomatineae</taxon>
        <taxon>Lyophyllaceae</taxon>
        <taxon>Hypsizygus</taxon>
    </lineage>
</organism>
<dbReference type="InParanoid" id="A0A369K2E6"/>
<feature type="region of interest" description="Disordered" evidence="1">
    <location>
        <begin position="141"/>
        <end position="174"/>
    </location>
</feature>
<feature type="compositionally biased region" description="Polar residues" evidence="1">
    <location>
        <begin position="147"/>
        <end position="164"/>
    </location>
</feature>
<sequence length="322" mass="34921">MSFSFYQRIPGGFVFGSPQGDAMNQDQNVQTEHGTEQIRPDVEMTAPGATLTNSQNFQTTADHDFDMGVPVTTDGPANKRALQSDAGQATASEHPHGDTADHVVTRPTLAGSEYKATVEHDVDMTHLPSSRVANDQPTMAYSAESDAPTNSLLRETPTRESSLFVTPPGSPLFDEEDNIATFPDADFEMNTQTRPPTTGGPEDTIEFQPGAGPTMSDSLPQNDLVQKAIAQSVGQNDGTGIPSEHDVEMTPRARTTAIGRPNNIPLPLPDVNVDPLPYPDRHLTTIPHKTTRHKPNDTTSQQQHEITDTKGDHEQGRSRIPI</sequence>
<name>A0A369K2E6_HYPMA</name>
<reference evidence="2" key="1">
    <citation type="submission" date="2018-04" db="EMBL/GenBank/DDBJ databases">
        <title>Whole genome sequencing of Hypsizygus marmoreus.</title>
        <authorList>
            <person name="Choi I.-G."/>
            <person name="Min B."/>
            <person name="Kim J.-G."/>
            <person name="Kim S."/>
            <person name="Oh Y.-L."/>
            <person name="Kong W.-S."/>
            <person name="Park H."/>
            <person name="Jeong J."/>
            <person name="Song E.-S."/>
        </authorList>
    </citation>
    <scope>NUCLEOTIDE SEQUENCE [LARGE SCALE GENOMIC DNA]</scope>
    <source>
        <strain evidence="2">51987-8</strain>
    </source>
</reference>
<accession>A0A369K2E6</accession>
<feature type="compositionally biased region" description="Basic and acidic residues" evidence="1">
    <location>
        <begin position="93"/>
        <end position="102"/>
    </location>
</feature>
<proteinExistence type="predicted"/>
<keyword evidence="3" id="KW-1185">Reference proteome</keyword>
<feature type="compositionally biased region" description="Basic and acidic residues" evidence="1">
    <location>
        <begin position="305"/>
        <end position="322"/>
    </location>
</feature>
<dbReference type="EMBL" id="LUEZ02000012">
    <property type="protein sequence ID" value="RDB28128.1"/>
    <property type="molecule type" value="Genomic_DNA"/>
</dbReference>
<evidence type="ECO:0000256" key="1">
    <source>
        <dbReference type="SAM" id="MobiDB-lite"/>
    </source>
</evidence>
<gene>
    <name evidence="2" type="ORF">Hypma_001408</name>
</gene>
<feature type="region of interest" description="Disordered" evidence="1">
    <location>
        <begin position="16"/>
        <end position="37"/>
    </location>
</feature>
<protein>
    <submittedName>
        <fullName evidence="2">Uncharacterized protein</fullName>
    </submittedName>
</protein>
<feature type="compositionally biased region" description="Polar residues" evidence="1">
    <location>
        <begin position="22"/>
        <end position="32"/>
    </location>
</feature>
<evidence type="ECO:0000313" key="2">
    <source>
        <dbReference type="EMBL" id="RDB28128.1"/>
    </source>
</evidence>
<dbReference type="AlphaFoldDB" id="A0A369K2E6"/>
<dbReference type="Proteomes" id="UP000076154">
    <property type="component" value="Unassembled WGS sequence"/>
</dbReference>